<accession>A0A822ZRG9</accession>
<protein>
    <submittedName>
        <fullName evidence="1">Uncharacterized protein</fullName>
    </submittedName>
</protein>
<organism evidence="1 2">
    <name type="scientific">Nelumbo nucifera</name>
    <name type="common">Sacred lotus</name>
    <dbReference type="NCBI Taxonomy" id="4432"/>
    <lineage>
        <taxon>Eukaryota</taxon>
        <taxon>Viridiplantae</taxon>
        <taxon>Streptophyta</taxon>
        <taxon>Embryophyta</taxon>
        <taxon>Tracheophyta</taxon>
        <taxon>Spermatophyta</taxon>
        <taxon>Magnoliopsida</taxon>
        <taxon>Proteales</taxon>
        <taxon>Nelumbonaceae</taxon>
        <taxon>Nelumbo</taxon>
    </lineage>
</organism>
<keyword evidence="2" id="KW-1185">Reference proteome</keyword>
<dbReference type="EMBL" id="DUZY01000007">
    <property type="protein sequence ID" value="DAD45939.1"/>
    <property type="molecule type" value="Genomic_DNA"/>
</dbReference>
<dbReference type="AlphaFoldDB" id="A0A822ZRG9"/>
<evidence type="ECO:0000313" key="1">
    <source>
        <dbReference type="EMBL" id="DAD45939.1"/>
    </source>
</evidence>
<name>A0A822ZRG9_NELNU</name>
<reference evidence="1 2" key="1">
    <citation type="journal article" date="2020" name="Mol. Biol. Evol.">
        <title>Distinct Expression and Methylation Patterns for Genes with Different Fates following a Single Whole-Genome Duplication in Flowering Plants.</title>
        <authorList>
            <person name="Shi T."/>
            <person name="Rahmani R.S."/>
            <person name="Gugger P.F."/>
            <person name="Wang M."/>
            <person name="Li H."/>
            <person name="Zhang Y."/>
            <person name="Li Z."/>
            <person name="Wang Q."/>
            <person name="Van de Peer Y."/>
            <person name="Marchal K."/>
            <person name="Chen J."/>
        </authorList>
    </citation>
    <scope>NUCLEOTIDE SEQUENCE [LARGE SCALE GENOMIC DNA]</scope>
    <source>
        <tissue evidence="1">Leaf</tissue>
    </source>
</reference>
<evidence type="ECO:0000313" key="2">
    <source>
        <dbReference type="Proteomes" id="UP000607653"/>
    </source>
</evidence>
<gene>
    <name evidence="1" type="ORF">HUJ06_004169</name>
</gene>
<comment type="caution">
    <text evidence="1">The sequence shown here is derived from an EMBL/GenBank/DDBJ whole genome shotgun (WGS) entry which is preliminary data.</text>
</comment>
<proteinExistence type="predicted"/>
<dbReference type="Proteomes" id="UP000607653">
    <property type="component" value="Unassembled WGS sequence"/>
</dbReference>
<sequence length="68" mass="7797">MCCEKVTIAKIKASRLEEETFKEVDHRKDELLKLIGEMDGKEKGGPLSTKENFTCSCLYIFSIFFGIF</sequence>